<evidence type="ECO:0000313" key="4">
    <source>
        <dbReference type="EMBL" id="SVA34448.1"/>
    </source>
</evidence>
<dbReference type="InterPro" id="IPR016169">
    <property type="entry name" value="FAD-bd_PCMH_sub2"/>
</dbReference>
<protein>
    <recommendedName>
        <fullName evidence="3">CBS domain-containing protein</fullName>
    </recommendedName>
</protein>
<dbReference type="PANTHER" id="PTHR22777">
    <property type="entry name" value="HEMOLYSIN-RELATED"/>
    <property type="match status" value="1"/>
</dbReference>
<evidence type="ECO:0000256" key="2">
    <source>
        <dbReference type="ARBA" id="ARBA00023122"/>
    </source>
</evidence>
<dbReference type="InterPro" id="IPR000644">
    <property type="entry name" value="CBS_dom"/>
</dbReference>
<dbReference type="Gene3D" id="3.10.580.10">
    <property type="entry name" value="CBS-domain"/>
    <property type="match status" value="1"/>
</dbReference>
<dbReference type="PROSITE" id="PS51371">
    <property type="entry name" value="CBS"/>
    <property type="match status" value="2"/>
</dbReference>
<dbReference type="EMBL" id="UINC01007652">
    <property type="protein sequence ID" value="SVA34448.1"/>
    <property type="molecule type" value="Genomic_DNA"/>
</dbReference>
<dbReference type="Gene3D" id="3.30.465.10">
    <property type="match status" value="1"/>
</dbReference>
<gene>
    <name evidence="4" type="ORF">METZ01_LOCUS87302</name>
</gene>
<feature type="domain" description="CBS" evidence="3">
    <location>
        <begin position="138"/>
        <end position="195"/>
    </location>
</feature>
<dbReference type="FunFam" id="3.10.580.10:FF:000002">
    <property type="entry name" value="Magnesium/cobalt efflux protein CorC"/>
    <property type="match status" value="1"/>
</dbReference>
<dbReference type="InterPro" id="IPR046342">
    <property type="entry name" value="CBS_dom_sf"/>
</dbReference>
<evidence type="ECO:0000259" key="3">
    <source>
        <dbReference type="PROSITE" id="PS51371"/>
    </source>
</evidence>
<sequence>MQEKKIKTKITWRNWLIKKLLTNKTSKEDILNFIAKKEEKETISSEDNHMFEDNNEKNLIKNILNLNEKSVEDIMVPRAEIISIEKKKTIKEILLVIKNESHSRMPVYDQNLDNVLGFLHIKDVIKNITNRNFIIDDILREVLYVAPKSPILELLKRMRSSRIHMGLVVDEFGGVDGLVTIEDLVEEIVGEIEDEHDAEDNEVKIKRVNNRTIIVDASYKIIELEDLFQLKIKEAKEEEIDTVGGLVSYVANKVPNINEVFVINNQLKFKILESDERRIIALEIKKII</sequence>
<dbReference type="CDD" id="cd04590">
    <property type="entry name" value="CBS_pair_CorC_HlyC_assoc"/>
    <property type="match status" value="1"/>
</dbReference>
<keyword evidence="2" id="KW-0129">CBS domain</keyword>
<accession>A0A381V3U3</accession>
<dbReference type="SMART" id="SM00116">
    <property type="entry name" value="CBS"/>
    <property type="match status" value="2"/>
</dbReference>
<dbReference type="SUPFAM" id="SSF56176">
    <property type="entry name" value="FAD-binding/transporter-associated domain-like"/>
    <property type="match status" value="1"/>
</dbReference>
<dbReference type="Pfam" id="PF00571">
    <property type="entry name" value="CBS"/>
    <property type="match status" value="2"/>
</dbReference>
<dbReference type="PANTHER" id="PTHR22777:SF27">
    <property type="entry name" value="MAGNESIUM AND COBALT EFFLUX PROTEIN CORC"/>
    <property type="match status" value="1"/>
</dbReference>
<dbReference type="Pfam" id="PF03471">
    <property type="entry name" value="CorC_HlyC"/>
    <property type="match status" value="1"/>
</dbReference>
<evidence type="ECO:0000256" key="1">
    <source>
        <dbReference type="ARBA" id="ARBA00022737"/>
    </source>
</evidence>
<proteinExistence type="predicted"/>
<dbReference type="GO" id="GO:0005886">
    <property type="term" value="C:plasma membrane"/>
    <property type="evidence" value="ECO:0007669"/>
    <property type="project" value="TreeGrafter"/>
</dbReference>
<dbReference type="GO" id="GO:0050660">
    <property type="term" value="F:flavin adenine dinucleotide binding"/>
    <property type="evidence" value="ECO:0007669"/>
    <property type="project" value="InterPro"/>
</dbReference>
<organism evidence="4">
    <name type="scientific">marine metagenome</name>
    <dbReference type="NCBI Taxonomy" id="408172"/>
    <lineage>
        <taxon>unclassified sequences</taxon>
        <taxon>metagenomes</taxon>
        <taxon>ecological metagenomes</taxon>
    </lineage>
</organism>
<reference evidence="4" key="1">
    <citation type="submission" date="2018-05" db="EMBL/GenBank/DDBJ databases">
        <authorList>
            <person name="Lanie J.A."/>
            <person name="Ng W.-L."/>
            <person name="Kazmierczak K.M."/>
            <person name="Andrzejewski T.M."/>
            <person name="Davidsen T.M."/>
            <person name="Wayne K.J."/>
            <person name="Tettelin H."/>
            <person name="Glass J.I."/>
            <person name="Rusch D."/>
            <person name="Podicherti R."/>
            <person name="Tsui H.-C.T."/>
            <person name="Winkler M.E."/>
        </authorList>
    </citation>
    <scope>NUCLEOTIDE SEQUENCE</scope>
</reference>
<dbReference type="SUPFAM" id="SSF54631">
    <property type="entry name" value="CBS-domain pair"/>
    <property type="match status" value="1"/>
</dbReference>
<feature type="domain" description="CBS" evidence="3">
    <location>
        <begin position="75"/>
        <end position="134"/>
    </location>
</feature>
<dbReference type="InterPro" id="IPR036318">
    <property type="entry name" value="FAD-bd_PCMH-like_sf"/>
</dbReference>
<dbReference type="AlphaFoldDB" id="A0A381V3U3"/>
<name>A0A381V3U3_9ZZZZ</name>
<keyword evidence="1" id="KW-0677">Repeat</keyword>
<dbReference type="InterPro" id="IPR044751">
    <property type="entry name" value="Ion_transp-like_CBS"/>
</dbReference>
<dbReference type="SMART" id="SM01091">
    <property type="entry name" value="CorC_HlyC"/>
    <property type="match status" value="1"/>
</dbReference>
<dbReference type="InterPro" id="IPR005170">
    <property type="entry name" value="Transptr-assoc_dom"/>
</dbReference>